<feature type="region of interest" description="Disordered" evidence="5">
    <location>
        <begin position="91"/>
        <end position="137"/>
    </location>
</feature>
<proteinExistence type="predicted"/>
<evidence type="ECO:0000313" key="8">
    <source>
        <dbReference type="Proteomes" id="UP001293254"/>
    </source>
</evidence>
<dbReference type="Pfam" id="PF04434">
    <property type="entry name" value="SWIM"/>
    <property type="match status" value="1"/>
</dbReference>
<dbReference type="Proteomes" id="UP001293254">
    <property type="component" value="Unassembled WGS sequence"/>
</dbReference>
<feature type="domain" description="SWIM-type" evidence="6">
    <location>
        <begin position="247"/>
        <end position="279"/>
    </location>
</feature>
<dbReference type="PANTHER" id="PTHR31973:SF187">
    <property type="entry name" value="MUTATOR TRANSPOSASE MUDRA PROTEIN"/>
    <property type="match status" value="1"/>
</dbReference>
<reference evidence="7" key="2">
    <citation type="journal article" date="2024" name="Plant">
        <title>Genomic evolution and insights into agronomic trait innovations of Sesamum species.</title>
        <authorList>
            <person name="Miao H."/>
            <person name="Wang L."/>
            <person name="Qu L."/>
            <person name="Liu H."/>
            <person name="Sun Y."/>
            <person name="Le M."/>
            <person name="Wang Q."/>
            <person name="Wei S."/>
            <person name="Zheng Y."/>
            <person name="Lin W."/>
            <person name="Duan Y."/>
            <person name="Cao H."/>
            <person name="Xiong S."/>
            <person name="Wang X."/>
            <person name="Wei L."/>
            <person name="Li C."/>
            <person name="Ma Q."/>
            <person name="Ju M."/>
            <person name="Zhao R."/>
            <person name="Li G."/>
            <person name="Mu C."/>
            <person name="Tian Q."/>
            <person name="Mei H."/>
            <person name="Zhang T."/>
            <person name="Gao T."/>
            <person name="Zhang H."/>
        </authorList>
    </citation>
    <scope>NUCLEOTIDE SEQUENCE</scope>
    <source>
        <strain evidence="7">3651</strain>
    </source>
</reference>
<dbReference type="InterPro" id="IPR006564">
    <property type="entry name" value="Znf_PMZ"/>
</dbReference>
<evidence type="ECO:0000256" key="2">
    <source>
        <dbReference type="ARBA" id="ARBA00022771"/>
    </source>
</evidence>
<keyword evidence="8" id="KW-1185">Reference proteome</keyword>
<keyword evidence="2 4" id="KW-0863">Zinc-finger</keyword>
<keyword evidence="1" id="KW-0479">Metal-binding</keyword>
<keyword evidence="3" id="KW-0862">Zinc</keyword>
<feature type="compositionally biased region" description="Basic and acidic residues" evidence="5">
    <location>
        <begin position="494"/>
        <end position="506"/>
    </location>
</feature>
<feature type="compositionally biased region" description="Basic residues" evidence="5">
    <location>
        <begin position="326"/>
        <end position="340"/>
    </location>
</feature>
<evidence type="ECO:0000256" key="5">
    <source>
        <dbReference type="SAM" id="MobiDB-lite"/>
    </source>
</evidence>
<feature type="region of interest" description="Disordered" evidence="5">
    <location>
        <begin position="326"/>
        <end position="346"/>
    </location>
</feature>
<feature type="region of interest" description="Disordered" evidence="5">
    <location>
        <begin position="387"/>
        <end position="472"/>
    </location>
</feature>
<evidence type="ECO:0000256" key="1">
    <source>
        <dbReference type="ARBA" id="ARBA00022723"/>
    </source>
</evidence>
<feature type="region of interest" description="Disordered" evidence="5">
    <location>
        <begin position="484"/>
        <end position="506"/>
    </location>
</feature>
<evidence type="ECO:0000313" key="7">
    <source>
        <dbReference type="EMBL" id="KAK4415653.1"/>
    </source>
</evidence>
<gene>
    <name evidence="7" type="ORF">Salat_2672700</name>
</gene>
<feature type="compositionally biased region" description="Polar residues" evidence="5">
    <location>
        <begin position="398"/>
        <end position="409"/>
    </location>
</feature>
<dbReference type="PROSITE" id="PS50966">
    <property type="entry name" value="ZF_SWIM"/>
    <property type="match status" value="1"/>
</dbReference>
<dbReference type="EMBL" id="JACGWO010000011">
    <property type="protein sequence ID" value="KAK4415653.1"/>
    <property type="molecule type" value="Genomic_DNA"/>
</dbReference>
<protein>
    <recommendedName>
        <fullName evidence="6">SWIM-type domain-containing protein</fullName>
    </recommendedName>
</protein>
<dbReference type="AlphaFoldDB" id="A0AAE2CB30"/>
<feature type="compositionally biased region" description="Low complexity" evidence="5">
    <location>
        <begin position="91"/>
        <end position="123"/>
    </location>
</feature>
<evidence type="ECO:0000256" key="3">
    <source>
        <dbReference type="ARBA" id="ARBA00022833"/>
    </source>
</evidence>
<feature type="compositionally biased region" description="Low complexity" evidence="5">
    <location>
        <begin position="446"/>
        <end position="456"/>
    </location>
</feature>
<dbReference type="GO" id="GO:0008270">
    <property type="term" value="F:zinc ion binding"/>
    <property type="evidence" value="ECO:0007669"/>
    <property type="project" value="UniProtKB-KW"/>
</dbReference>
<organism evidence="7 8">
    <name type="scientific">Sesamum alatum</name>
    <dbReference type="NCBI Taxonomy" id="300844"/>
    <lineage>
        <taxon>Eukaryota</taxon>
        <taxon>Viridiplantae</taxon>
        <taxon>Streptophyta</taxon>
        <taxon>Embryophyta</taxon>
        <taxon>Tracheophyta</taxon>
        <taxon>Spermatophyta</taxon>
        <taxon>Magnoliopsida</taxon>
        <taxon>eudicotyledons</taxon>
        <taxon>Gunneridae</taxon>
        <taxon>Pentapetalae</taxon>
        <taxon>asterids</taxon>
        <taxon>lamiids</taxon>
        <taxon>Lamiales</taxon>
        <taxon>Pedaliaceae</taxon>
        <taxon>Sesamum</taxon>
    </lineage>
</organism>
<evidence type="ECO:0000259" key="6">
    <source>
        <dbReference type="PROSITE" id="PS50966"/>
    </source>
</evidence>
<evidence type="ECO:0000256" key="4">
    <source>
        <dbReference type="PROSITE-ProRule" id="PRU00325"/>
    </source>
</evidence>
<reference evidence="7" key="1">
    <citation type="submission" date="2020-06" db="EMBL/GenBank/DDBJ databases">
        <authorList>
            <person name="Li T."/>
            <person name="Hu X."/>
            <person name="Zhang T."/>
            <person name="Song X."/>
            <person name="Zhang H."/>
            <person name="Dai N."/>
            <person name="Sheng W."/>
            <person name="Hou X."/>
            <person name="Wei L."/>
        </authorList>
    </citation>
    <scope>NUCLEOTIDE SEQUENCE</scope>
    <source>
        <strain evidence="7">3651</strain>
        <tissue evidence="7">Leaf</tissue>
    </source>
</reference>
<name>A0AAE2CB30_9LAMI</name>
<dbReference type="PANTHER" id="PTHR31973">
    <property type="entry name" value="POLYPROTEIN, PUTATIVE-RELATED"/>
    <property type="match status" value="1"/>
</dbReference>
<dbReference type="SMART" id="SM00575">
    <property type="entry name" value="ZnF_PMZ"/>
    <property type="match status" value="1"/>
</dbReference>
<sequence length="506" mass="56534">MDDKVFSIVVHYMGQQAKLHNINRDKYSYLDLVSDIRDMHGIQNIDLSLTCSMPGCTLRMHVRNDQDVLNMFDGNQSRDELDVFVVVNQEGGNNEVGGNHNVSGGSHNESGGSDNESGSSEESMYAAATDEESHDTSMSLVVSDTDVYLSGYKSDDHCEAENLFDEEFCSDPMKGALSRDACVVHDGLRSKLMSRLQKRKQKGVSWKGVIVPNVVKLLNTVREESRKCSLLMIGEGEYEVNDANVHYIVNLRKRTCDCKFWEIAGVPCRHAALGIAHRREELETYTDVRFSKQKYMRAYGHCIHPIPDPSFWPEEIDVTPTDLKPRAIKRMPGRPKKSRRKESGEATRAIRRANVLKCKICNGNGYNRITCPNKDVDLNVPISQLVKKRMRGKRSRNETLGMSSSQPLPTNRDEPEPVSASQPLLRACSQAEVAQKRPATKKSKPAAKPAPTASATHTLRPAATSQPLPNELLLPPSLFRLIGVPSNVRLPPNEPKKNDPRDCPQM</sequence>
<dbReference type="InterPro" id="IPR007527">
    <property type="entry name" value="Znf_SWIM"/>
</dbReference>
<accession>A0AAE2CB30</accession>
<comment type="caution">
    <text evidence="7">The sequence shown here is derived from an EMBL/GenBank/DDBJ whole genome shotgun (WGS) entry which is preliminary data.</text>
</comment>